<dbReference type="GO" id="GO:0003824">
    <property type="term" value="F:catalytic activity"/>
    <property type="evidence" value="ECO:0007669"/>
    <property type="project" value="InterPro"/>
</dbReference>
<dbReference type="AlphaFoldDB" id="A0A163S1V7"/>
<name>A0A163S1V7_9BACL</name>
<dbReference type="EMBL" id="LRFC01000006">
    <property type="protein sequence ID" value="KZE67978.1"/>
    <property type="molecule type" value="Genomic_DNA"/>
</dbReference>
<accession>A0A163S1V7</accession>
<dbReference type="Proteomes" id="UP000076567">
    <property type="component" value="Unassembled WGS sequence"/>
</dbReference>
<gene>
    <name evidence="2" type="ORF">AWM68_17555</name>
</gene>
<organism evidence="2 3">
    <name type="scientific">Fictibacillus phosphorivorans</name>
    <dbReference type="NCBI Taxonomy" id="1221500"/>
    <lineage>
        <taxon>Bacteria</taxon>
        <taxon>Bacillati</taxon>
        <taxon>Bacillota</taxon>
        <taxon>Bacilli</taxon>
        <taxon>Bacillales</taxon>
        <taxon>Fictibacillaceae</taxon>
        <taxon>Fictibacillus</taxon>
    </lineage>
</organism>
<protein>
    <recommendedName>
        <fullName evidence="1">Phosphoadenosine phosphosulphate reductase domain-containing protein</fullName>
    </recommendedName>
</protein>
<evidence type="ECO:0000313" key="3">
    <source>
        <dbReference type="Proteomes" id="UP000076567"/>
    </source>
</evidence>
<reference evidence="3" key="1">
    <citation type="submission" date="2016-01" db="EMBL/GenBank/DDBJ databases">
        <title>Draft genome of Chromobacterium sp. F49.</title>
        <authorList>
            <person name="Hong K.W."/>
        </authorList>
    </citation>
    <scope>NUCLEOTIDE SEQUENCE [LARGE SCALE GENOMIC DNA]</scope>
    <source>
        <strain evidence="3">P7IIIA</strain>
    </source>
</reference>
<dbReference type="Pfam" id="PF01507">
    <property type="entry name" value="PAPS_reduct"/>
    <property type="match status" value="1"/>
</dbReference>
<evidence type="ECO:0000259" key="1">
    <source>
        <dbReference type="Pfam" id="PF01507"/>
    </source>
</evidence>
<feature type="domain" description="Phosphoadenosine phosphosulphate reductase" evidence="1">
    <location>
        <begin position="17"/>
        <end position="116"/>
    </location>
</feature>
<evidence type="ECO:0000313" key="2">
    <source>
        <dbReference type="EMBL" id="KZE67978.1"/>
    </source>
</evidence>
<dbReference type="InterPro" id="IPR002500">
    <property type="entry name" value="PAPS_reduct_dom"/>
</dbReference>
<dbReference type="SUPFAM" id="SSF52402">
    <property type="entry name" value="Adenine nucleotide alpha hydrolases-like"/>
    <property type="match status" value="1"/>
</dbReference>
<comment type="caution">
    <text evidence="2">The sequence shown here is derived from an EMBL/GenBank/DDBJ whole genome shotgun (WGS) entry which is preliminary data.</text>
</comment>
<proteinExistence type="predicted"/>
<keyword evidence="3" id="KW-1185">Reference proteome</keyword>
<dbReference type="InterPro" id="IPR014729">
    <property type="entry name" value="Rossmann-like_a/b/a_fold"/>
</dbReference>
<sequence>MALLIKNQKGDREVKNHIIFFSGGLSSFSVADYVKKNFPNDNILLYFTDTLWESMDLYRFINEASDKMELPLLTHSMGLTPVQLMFEQKVIFNSRIGNCSKYLKMKVAADYLKKGKRPNIEKWRNKQYLKHEDFTTEAILYFGIGFMESHRAAPIQKNWQPFKVEMPLINQLWFEHAPVLEEYSIRQPILYDYGFSHNNCNGRCVKAGMSHFKRLRSTMPEVFKELVEQEHYLKLYVSEYHYIKNLEVDGLTEDVKALWHEKLDDAYRDYFYGRAKRPKVYIPTDLFIQQYGFMKRKGSAYPLSQFSRDLSGHKGSTNEEDIFDLKHDEGGCGCFVDFSTPLFDESNNQIAINL</sequence>
<dbReference type="Gene3D" id="3.40.50.620">
    <property type="entry name" value="HUPs"/>
    <property type="match status" value="1"/>
</dbReference>